<reference evidence="1" key="1">
    <citation type="submission" date="2017-05" db="EMBL/GenBank/DDBJ databases">
        <authorList>
            <person name="Song R."/>
            <person name="Chenine A.L."/>
            <person name="Ruprecht R.M."/>
        </authorList>
    </citation>
    <scope>NUCLEOTIDE SEQUENCE</scope>
    <source>
        <strain evidence="1">Kingella_eburonensis</strain>
    </source>
</reference>
<dbReference type="InterPro" id="IPR027405">
    <property type="entry name" value="YidB-like"/>
</dbReference>
<protein>
    <recommendedName>
        <fullName evidence="4">DUF937 domain-containing protein</fullName>
    </recommendedName>
</protein>
<organism evidence="1">
    <name type="scientific">Kingella negevensis</name>
    <dbReference type="NCBI Taxonomy" id="1522312"/>
    <lineage>
        <taxon>Bacteria</taxon>
        <taxon>Pseudomonadati</taxon>
        <taxon>Pseudomonadota</taxon>
        <taxon>Betaproteobacteria</taxon>
        <taxon>Neisseriales</taxon>
        <taxon>Neisseriaceae</taxon>
        <taxon>Kingella</taxon>
    </lineage>
</organism>
<dbReference type="EMBL" id="FXUV01000027">
    <property type="protein sequence ID" value="SMQ12628.1"/>
    <property type="molecule type" value="Genomic_DNA"/>
</dbReference>
<reference evidence="2 3" key="2">
    <citation type="submission" date="2017-06" db="EMBL/GenBank/DDBJ databases">
        <authorList>
            <person name="Kim H.J."/>
            <person name="Triplett B.A."/>
        </authorList>
    </citation>
    <scope>NUCLEOTIDE SEQUENCE [LARGE SCALE GENOMIC DNA]</scope>
    <source>
        <strain evidence="2">Kingella_eburonensis</strain>
    </source>
</reference>
<dbReference type="AlphaFoldDB" id="A0A238HG43"/>
<dbReference type="EMBL" id="FXUV02000013">
    <property type="protein sequence ID" value="SNB61578.1"/>
    <property type="molecule type" value="Genomic_DNA"/>
</dbReference>
<evidence type="ECO:0008006" key="4">
    <source>
        <dbReference type="Google" id="ProtNLM"/>
    </source>
</evidence>
<dbReference type="STRING" id="1522312.GCA_900177895_00458"/>
<dbReference type="SUPFAM" id="SSF140804">
    <property type="entry name" value="YidB-like"/>
    <property type="match status" value="1"/>
</dbReference>
<evidence type="ECO:0000313" key="3">
    <source>
        <dbReference type="Proteomes" id="UP000215450"/>
    </source>
</evidence>
<dbReference type="InterPro" id="IPR045372">
    <property type="entry name" value="YidB"/>
</dbReference>
<evidence type="ECO:0000313" key="2">
    <source>
        <dbReference type="EMBL" id="SNB61578.1"/>
    </source>
</evidence>
<dbReference type="Pfam" id="PF20159">
    <property type="entry name" value="YidB"/>
    <property type="match status" value="1"/>
</dbReference>
<dbReference type="Proteomes" id="UP000215450">
    <property type="component" value="Unassembled WGS sequence"/>
</dbReference>
<evidence type="ECO:0000313" key="1">
    <source>
        <dbReference type="EMBL" id="SMQ12628.1"/>
    </source>
</evidence>
<sequence>MGLLDSLISTAASSMLGGDNKQGQAIELVTQLIQQNGGNVGCLLNQLQQGGLSDALQSWIGTGENANVDASQIQNALGGNLGEVASKLGLDSGAASDLLSQYLPQVVDMLTPSGNAADADGFGLDDIARIVMQNFLK</sequence>
<dbReference type="RefSeq" id="WP_095062780.1">
    <property type="nucleotide sequence ID" value="NZ_FXUV02000013.1"/>
</dbReference>
<dbReference type="OrthoDB" id="9795283at2"/>
<keyword evidence="3" id="KW-1185">Reference proteome</keyword>
<accession>A0A238HG43</accession>
<proteinExistence type="predicted"/>
<name>A0A238HG43_9NEIS</name>
<gene>
    <name evidence="2" type="ORF">KEBURONENSIS_00859</name>
    <name evidence="1" type="ORF">KEBURONENSIS_01529</name>
</gene>
<dbReference type="Gene3D" id="1.10.10.690">
    <property type="entry name" value="YidB-like"/>
    <property type="match status" value="1"/>
</dbReference>